<dbReference type="EMBL" id="CP002770">
    <property type="protein sequence ID" value="AEG13773.1"/>
    <property type="molecule type" value="Genomic_DNA"/>
</dbReference>
<dbReference type="KEGG" id="dku:Desku_0128"/>
<accession>A0AAU8P7R9</accession>
<gene>
    <name evidence="1" type="ordered locus">Desku_0128</name>
</gene>
<dbReference type="Pfam" id="PF10670">
    <property type="entry name" value="DUF4198"/>
    <property type="match status" value="1"/>
</dbReference>
<keyword evidence="1" id="KW-0472">Membrane</keyword>
<dbReference type="RefSeq" id="WP_013821288.1">
    <property type="nucleotide sequence ID" value="NC_015573.1"/>
</dbReference>
<reference evidence="2" key="1">
    <citation type="submission" date="2011-05" db="EMBL/GenBank/DDBJ databases">
        <title>Complete sequence of Desulfotomaculum kuznetsovii DSM 6115.</title>
        <authorList>
            <person name="Lucas S."/>
            <person name="Han J."/>
            <person name="Lapidus A."/>
            <person name="Cheng J.-F."/>
            <person name="Goodwin L."/>
            <person name="Pitluck S."/>
            <person name="Peters L."/>
            <person name="Mikhailova N."/>
            <person name="Lu M."/>
            <person name="Saunders E."/>
            <person name="Han C."/>
            <person name="Tapia R."/>
            <person name="Land M."/>
            <person name="Hauser L."/>
            <person name="Kyrpides N."/>
            <person name="Ivanova N."/>
            <person name="Pagani I."/>
            <person name="Nazina T."/>
            <person name="Ivanova A."/>
            <person name="Parshina S."/>
            <person name="Kuever J."/>
            <person name="Muyzer G."/>
            <person name="Plugge C."/>
            <person name="Stams A."/>
            <person name="Woyke T."/>
        </authorList>
    </citation>
    <scope>NUCLEOTIDE SEQUENCE [LARGE SCALE GENOMIC DNA]</scope>
    <source>
        <strain evidence="2">DSM 6115 / VKM B-1805 / 17</strain>
    </source>
</reference>
<evidence type="ECO:0000313" key="2">
    <source>
        <dbReference type="Proteomes" id="UP000009229"/>
    </source>
</evidence>
<dbReference type="InterPro" id="IPR019613">
    <property type="entry name" value="DUF4198"/>
</dbReference>
<keyword evidence="1" id="KW-0812">Transmembrane</keyword>
<protein>
    <submittedName>
        <fullName evidence="1">Nickel transport complex protein, NikM subunit, transmembrane</fullName>
    </submittedName>
</protein>
<dbReference type="AlphaFoldDB" id="A0AAU8P7R9"/>
<organism evidence="1 2">
    <name type="scientific">Desulfofundulus kuznetsovii (strain DSM 6115 / VKM B-1805 / 17)</name>
    <name type="common">Desulfotomaculum kuznetsovii</name>
    <dbReference type="NCBI Taxonomy" id="760568"/>
    <lineage>
        <taxon>Bacteria</taxon>
        <taxon>Bacillati</taxon>
        <taxon>Bacillota</taxon>
        <taxon>Clostridia</taxon>
        <taxon>Eubacteriales</taxon>
        <taxon>Peptococcaceae</taxon>
        <taxon>Desulfofundulus</taxon>
    </lineage>
</organism>
<keyword evidence="2" id="KW-1185">Reference proteome</keyword>
<proteinExistence type="predicted"/>
<evidence type="ECO:0000313" key="1">
    <source>
        <dbReference type="EMBL" id="AEG13773.1"/>
    </source>
</evidence>
<sequence length="286" mass="32679">MDSLRKVIQGHEIWVLAEGSHGHPGHRVAGRVFYGHAMHPDGLADLARLKALAVGPGQETAEVSFEEGKRDFHLVVFTPEREGVWTLAVEYDVGPLVITRDGQYKRGTRRDYPDARKAAYYYQFAKTYIPVGYLGHERGHGHGHQHGYHELADHSHCGFNQPQPVPHQHGHNHGHHHHRDGFSFLGHQLEIAAWPGFCRKGQEVTIEVRYRGLPLLDANLCTTWSFYEKRRYPYQVKTGPDGRAVIPLRAEGHWLFYVRHEDSQVAREGEYDQKIYSATLTIFGVR</sequence>
<dbReference type="Proteomes" id="UP000009229">
    <property type="component" value="Chromosome"/>
</dbReference>
<name>A0AAU8P7R9_DESK7</name>